<dbReference type="Proteomes" id="UP000199584">
    <property type="component" value="Unassembled WGS sequence"/>
</dbReference>
<dbReference type="EMBL" id="FOYM01000017">
    <property type="protein sequence ID" value="SFR08782.1"/>
    <property type="molecule type" value="Genomic_DNA"/>
</dbReference>
<name>A0A1I6DTV0_9FIRM</name>
<dbReference type="AlphaFoldDB" id="A0A1I6DTV0"/>
<reference evidence="2" key="1">
    <citation type="submission" date="2016-10" db="EMBL/GenBank/DDBJ databases">
        <authorList>
            <person name="Varghese N."/>
            <person name="Submissions S."/>
        </authorList>
    </citation>
    <scope>NUCLEOTIDE SEQUENCE [LARGE SCALE GENOMIC DNA]</scope>
    <source>
        <strain evidence="2">DSM 3669</strain>
    </source>
</reference>
<accession>A0A1I6DTV0</accession>
<dbReference type="SUPFAM" id="SSF53756">
    <property type="entry name" value="UDP-Glycosyltransferase/glycogen phosphorylase"/>
    <property type="match status" value="1"/>
</dbReference>
<gene>
    <name evidence="1" type="ORF">SAMN05660706_11755</name>
</gene>
<keyword evidence="2" id="KW-1185">Reference proteome</keyword>
<organism evidence="1 2">
    <name type="scientific">Desulfoscipio geothermicus DSM 3669</name>
    <dbReference type="NCBI Taxonomy" id="1121426"/>
    <lineage>
        <taxon>Bacteria</taxon>
        <taxon>Bacillati</taxon>
        <taxon>Bacillota</taxon>
        <taxon>Clostridia</taxon>
        <taxon>Eubacteriales</taxon>
        <taxon>Desulfallaceae</taxon>
        <taxon>Desulfoscipio</taxon>
    </lineage>
</organism>
<dbReference type="STRING" id="39060.SAMN05660706_11755"/>
<proteinExistence type="predicted"/>
<evidence type="ECO:0000313" key="2">
    <source>
        <dbReference type="Proteomes" id="UP000199584"/>
    </source>
</evidence>
<evidence type="ECO:0000313" key="1">
    <source>
        <dbReference type="EMBL" id="SFR08782.1"/>
    </source>
</evidence>
<sequence length="315" mass="35802">MHGKKYRLEINHMEYWATVMGGTCYCGPAFDMGYYNLDYDHFSAYDLVMVALREELVEIGLKIKKLSTTRVVVFLGAEMEAFTSGMPRDKQAKMVELLNIADAVAVLHNESIPFVKLLTTKPVDLVGLPFPLERVRKICPPVQKREEIELGSIMGAHWQRNRNGLVNVVALAEIGLPGTVDAWHPVEKEYVASMRAYLPIPPIRFREAFGWQDYITEANKSLLGLHLDYRNTWGRFPVDCAGVRMPCVAPPTLLTQKILFPGLCVPYYDIDGARNLVHRLVSEPGFYEETVAYAESRLEFFTPERTMERLLNLLG</sequence>
<evidence type="ECO:0008006" key="3">
    <source>
        <dbReference type="Google" id="ProtNLM"/>
    </source>
</evidence>
<dbReference type="OrthoDB" id="1810213at2"/>
<protein>
    <recommendedName>
        <fullName evidence="3">Glycosyl transferases group 1</fullName>
    </recommendedName>
</protein>